<feature type="region of interest" description="Disordered" evidence="1">
    <location>
        <begin position="1"/>
        <end position="67"/>
    </location>
</feature>
<organism evidence="2 3">
    <name type="scientific">Boletus reticuloceps</name>
    <dbReference type="NCBI Taxonomy" id="495285"/>
    <lineage>
        <taxon>Eukaryota</taxon>
        <taxon>Fungi</taxon>
        <taxon>Dikarya</taxon>
        <taxon>Basidiomycota</taxon>
        <taxon>Agaricomycotina</taxon>
        <taxon>Agaricomycetes</taxon>
        <taxon>Agaricomycetidae</taxon>
        <taxon>Boletales</taxon>
        <taxon>Boletineae</taxon>
        <taxon>Boletaceae</taxon>
        <taxon>Boletoideae</taxon>
        <taxon>Boletus</taxon>
    </lineage>
</organism>
<reference evidence="2" key="1">
    <citation type="submission" date="2021-03" db="EMBL/GenBank/DDBJ databases">
        <title>Evolutionary innovations through gain and loss of genes in the ectomycorrhizal Boletales.</title>
        <authorList>
            <person name="Wu G."/>
            <person name="Miyauchi S."/>
            <person name="Morin E."/>
            <person name="Yang Z.-L."/>
            <person name="Xu J."/>
            <person name="Martin F.M."/>
        </authorList>
    </citation>
    <scope>NUCLEOTIDE SEQUENCE</scope>
    <source>
        <strain evidence="2">BR01</strain>
    </source>
</reference>
<dbReference type="AlphaFoldDB" id="A0A8I2YPG2"/>
<name>A0A8I2YPG2_9AGAM</name>
<feature type="compositionally biased region" description="Low complexity" evidence="1">
    <location>
        <begin position="8"/>
        <end position="17"/>
    </location>
</feature>
<dbReference type="Proteomes" id="UP000683000">
    <property type="component" value="Unassembled WGS sequence"/>
</dbReference>
<protein>
    <submittedName>
        <fullName evidence="2">Uncharacterized protein</fullName>
    </submittedName>
</protein>
<keyword evidence="3" id="KW-1185">Reference proteome</keyword>
<gene>
    <name evidence="2" type="ORF">JVT61DRAFT_3036</name>
</gene>
<evidence type="ECO:0000313" key="2">
    <source>
        <dbReference type="EMBL" id="KAG6375477.1"/>
    </source>
</evidence>
<comment type="caution">
    <text evidence="2">The sequence shown here is derived from an EMBL/GenBank/DDBJ whole genome shotgun (WGS) entry which is preliminary data.</text>
</comment>
<dbReference type="EMBL" id="JAGFBS010000014">
    <property type="protein sequence ID" value="KAG6375477.1"/>
    <property type="molecule type" value="Genomic_DNA"/>
</dbReference>
<accession>A0A8I2YPG2</accession>
<sequence>MDPEDANTPTTRLLTLLNVSALKSRKRPTEDPLPREKLNKRKALAFTPHPLQPEPEPSESQNGAVSS</sequence>
<feature type="compositionally biased region" description="Basic and acidic residues" evidence="1">
    <location>
        <begin position="27"/>
        <end position="37"/>
    </location>
</feature>
<proteinExistence type="predicted"/>
<evidence type="ECO:0000256" key="1">
    <source>
        <dbReference type="SAM" id="MobiDB-lite"/>
    </source>
</evidence>
<evidence type="ECO:0000313" key="3">
    <source>
        <dbReference type="Proteomes" id="UP000683000"/>
    </source>
</evidence>